<dbReference type="EMBL" id="JACJVJ010000001">
    <property type="protein sequence ID" value="MBC2777043.1"/>
    <property type="molecule type" value="Genomic_DNA"/>
</dbReference>
<keyword evidence="2" id="KW-1185">Reference proteome</keyword>
<proteinExistence type="predicted"/>
<sequence>MAIRDFDLKRREANMVLVGAALAAASPARALIPDARPGFKVTEFLRAHDALSRDALLLQWETDRAPLLLDLPGIRGLSFNQVDPSRSPDASFDGIVEMWFTSETAYRHAFDEGDPELLQALAYNWRQFADGPAMGFTTSEIPIVTRAEDRPRGTAKRIGLVGRHPGTSEASFFDDWLGHAHDAAEQPGLCDYYLNFRTGVRLPSMAWDGYAEMWWTDWETFEAARTTIQPGLAHRLAFFDAHELFYVEEHVAMEPSLG</sequence>
<dbReference type="SUPFAM" id="SSF54909">
    <property type="entry name" value="Dimeric alpha+beta barrel"/>
    <property type="match status" value="2"/>
</dbReference>
<name>A0A842HX54_9SPHN</name>
<reference evidence="1 2" key="1">
    <citation type="submission" date="2020-08" db="EMBL/GenBank/DDBJ databases">
        <title>Draft genome sequence of Parasphingopyxis sp. GrpM-11.</title>
        <authorList>
            <person name="Oh J."/>
            <person name="Roh D.-H."/>
        </authorList>
    </citation>
    <scope>NUCLEOTIDE SEQUENCE [LARGE SCALE GENOMIC DNA]</scope>
    <source>
        <strain evidence="1 2">GrpM-11</strain>
    </source>
</reference>
<comment type="caution">
    <text evidence="1">The sequence shown here is derived from an EMBL/GenBank/DDBJ whole genome shotgun (WGS) entry which is preliminary data.</text>
</comment>
<dbReference type="RefSeq" id="WP_185800277.1">
    <property type="nucleotide sequence ID" value="NZ_JACJVJ010000001.1"/>
</dbReference>
<evidence type="ECO:0000313" key="2">
    <source>
        <dbReference type="Proteomes" id="UP000564378"/>
    </source>
</evidence>
<organism evidence="1 2">
    <name type="scientific">Parasphingopyxis marina</name>
    <dbReference type="NCBI Taxonomy" id="2761622"/>
    <lineage>
        <taxon>Bacteria</taxon>
        <taxon>Pseudomonadati</taxon>
        <taxon>Pseudomonadota</taxon>
        <taxon>Alphaproteobacteria</taxon>
        <taxon>Sphingomonadales</taxon>
        <taxon>Sphingomonadaceae</taxon>
        <taxon>Parasphingopyxis</taxon>
    </lineage>
</organism>
<protein>
    <submittedName>
        <fullName evidence="1">EthD family reductase</fullName>
    </submittedName>
</protein>
<accession>A0A842HX54</accession>
<evidence type="ECO:0000313" key="1">
    <source>
        <dbReference type="EMBL" id="MBC2777043.1"/>
    </source>
</evidence>
<gene>
    <name evidence="1" type="ORF">H6P80_05345</name>
</gene>
<dbReference type="Gene3D" id="3.30.70.100">
    <property type="match status" value="2"/>
</dbReference>
<dbReference type="AlphaFoldDB" id="A0A842HX54"/>
<dbReference type="Proteomes" id="UP000564378">
    <property type="component" value="Unassembled WGS sequence"/>
</dbReference>
<dbReference type="InterPro" id="IPR011008">
    <property type="entry name" value="Dimeric_a/b-barrel"/>
</dbReference>